<dbReference type="GO" id="GO:0005576">
    <property type="term" value="C:extracellular region"/>
    <property type="evidence" value="ECO:0007669"/>
    <property type="project" value="UniProtKB-ARBA"/>
</dbReference>
<dbReference type="GO" id="GO:0002250">
    <property type="term" value="P:adaptive immune response"/>
    <property type="evidence" value="ECO:0007669"/>
    <property type="project" value="UniProtKB-KW"/>
</dbReference>
<dbReference type="InterPro" id="IPR036179">
    <property type="entry name" value="Ig-like_dom_sf"/>
</dbReference>
<sequence>MMDYRTGLLLLTVCWAGQHLYLFTFFTTFIVSPVYFTRCQTITESEPACPSLCKVNFLTVCYKDLISCCQLQQKKRSSIRSPSTPTMFSVALLLLLAAGSCVNGIDLIQPDSMVSGYSLTDSSYATGWIRQCEGKPMDWISHMWGDGTHRQNNALKNTFSYSRDNSAGTVTLTGQSVQPADTAVYYCVRLPTVTQTTSRPAQILSNHRGGQRTEDTQFNMMDYRTGLLLLTVCWAACQCPSLCKVNFLTVCYKDLISCCQLQQKKRSSIRSPSTPTMFSVALLLLLAAGSCESH</sequence>
<dbReference type="AlphaFoldDB" id="A0A7J5YE67"/>
<comment type="caution">
    <text evidence="5">The sequence shown here is derived from an EMBL/GenBank/DDBJ whole genome shotgun (WGS) entry which is preliminary data.</text>
</comment>
<protein>
    <recommendedName>
        <fullName evidence="4">Immunoglobulin V-set domain-containing protein</fullName>
    </recommendedName>
</protein>
<evidence type="ECO:0000256" key="3">
    <source>
        <dbReference type="ARBA" id="ARBA00043265"/>
    </source>
</evidence>
<name>A0A7J5YE67_DISMA</name>
<dbReference type="Gene3D" id="2.60.40.10">
    <property type="entry name" value="Immunoglobulins"/>
    <property type="match status" value="1"/>
</dbReference>
<reference evidence="5 6" key="1">
    <citation type="submission" date="2020-03" db="EMBL/GenBank/DDBJ databases">
        <title>Dissostichus mawsoni Genome sequencing and assembly.</title>
        <authorList>
            <person name="Park H."/>
        </authorList>
    </citation>
    <scope>NUCLEOTIDE SEQUENCE [LARGE SCALE GENOMIC DNA]</scope>
    <source>
        <strain evidence="5">DM0001</strain>
        <tissue evidence="5">Muscle</tissue>
    </source>
</reference>
<dbReference type="InterPro" id="IPR050199">
    <property type="entry name" value="IgHV"/>
</dbReference>
<accession>A0A7J5YE67</accession>
<dbReference type="SUPFAM" id="SSF48726">
    <property type="entry name" value="Immunoglobulin"/>
    <property type="match status" value="1"/>
</dbReference>
<dbReference type="EMBL" id="JAAKFY010000014">
    <property type="protein sequence ID" value="KAF3846578.1"/>
    <property type="molecule type" value="Genomic_DNA"/>
</dbReference>
<keyword evidence="6" id="KW-1185">Reference proteome</keyword>
<dbReference type="InterPro" id="IPR013783">
    <property type="entry name" value="Ig-like_fold"/>
</dbReference>
<keyword evidence="2" id="KW-1064">Adaptive immunity</keyword>
<dbReference type="Pfam" id="PF07686">
    <property type="entry name" value="V-set"/>
    <property type="match status" value="1"/>
</dbReference>
<dbReference type="GO" id="GO:0019814">
    <property type="term" value="C:immunoglobulin complex"/>
    <property type="evidence" value="ECO:0007669"/>
    <property type="project" value="UniProtKB-KW"/>
</dbReference>
<evidence type="ECO:0000313" key="6">
    <source>
        <dbReference type="Proteomes" id="UP000518266"/>
    </source>
</evidence>
<evidence type="ECO:0000256" key="1">
    <source>
        <dbReference type="ARBA" id="ARBA00022859"/>
    </source>
</evidence>
<dbReference type="Proteomes" id="UP000518266">
    <property type="component" value="Unassembled WGS sequence"/>
</dbReference>
<keyword evidence="1" id="KW-0391">Immunity</keyword>
<evidence type="ECO:0000256" key="2">
    <source>
        <dbReference type="ARBA" id="ARBA00023130"/>
    </source>
</evidence>
<proteinExistence type="predicted"/>
<evidence type="ECO:0000313" key="5">
    <source>
        <dbReference type="EMBL" id="KAF3846578.1"/>
    </source>
</evidence>
<organism evidence="5 6">
    <name type="scientific">Dissostichus mawsoni</name>
    <name type="common">Antarctic cod</name>
    <dbReference type="NCBI Taxonomy" id="36200"/>
    <lineage>
        <taxon>Eukaryota</taxon>
        <taxon>Metazoa</taxon>
        <taxon>Chordata</taxon>
        <taxon>Craniata</taxon>
        <taxon>Vertebrata</taxon>
        <taxon>Euteleostomi</taxon>
        <taxon>Actinopterygii</taxon>
        <taxon>Neopterygii</taxon>
        <taxon>Teleostei</taxon>
        <taxon>Neoteleostei</taxon>
        <taxon>Acanthomorphata</taxon>
        <taxon>Eupercaria</taxon>
        <taxon>Perciformes</taxon>
        <taxon>Notothenioidei</taxon>
        <taxon>Nototheniidae</taxon>
        <taxon>Dissostichus</taxon>
    </lineage>
</organism>
<gene>
    <name evidence="5" type="ORF">F7725_003656</name>
</gene>
<dbReference type="InterPro" id="IPR013106">
    <property type="entry name" value="Ig_V-set"/>
</dbReference>
<dbReference type="PANTHER" id="PTHR23266">
    <property type="entry name" value="IMMUNOGLOBULIN HEAVY CHAIN"/>
    <property type="match status" value="1"/>
</dbReference>
<dbReference type="SMART" id="SM00406">
    <property type="entry name" value="IGv"/>
    <property type="match status" value="1"/>
</dbReference>
<feature type="domain" description="Immunoglobulin V-set" evidence="4">
    <location>
        <begin position="114"/>
        <end position="189"/>
    </location>
</feature>
<dbReference type="OrthoDB" id="8694217at2759"/>
<keyword evidence="3" id="KW-1280">Immunoglobulin</keyword>
<evidence type="ECO:0000259" key="4">
    <source>
        <dbReference type="SMART" id="SM00406"/>
    </source>
</evidence>